<evidence type="ECO:0000256" key="6">
    <source>
        <dbReference type="ARBA" id="ARBA00023136"/>
    </source>
</evidence>
<gene>
    <name evidence="9" type="ORF">EV686_103292</name>
</gene>
<dbReference type="PIRSF" id="PIRSF006066">
    <property type="entry name" value="HI0050"/>
    <property type="match status" value="1"/>
</dbReference>
<feature type="transmembrane region" description="Helical" evidence="7">
    <location>
        <begin position="7"/>
        <end position="30"/>
    </location>
</feature>
<comment type="function">
    <text evidence="7">Part of the tripartite ATP-independent periplasmic (TRAP) transport system.</text>
</comment>
<evidence type="ECO:0000256" key="7">
    <source>
        <dbReference type="RuleBase" id="RU369079"/>
    </source>
</evidence>
<evidence type="ECO:0000313" key="9">
    <source>
        <dbReference type="EMBL" id="TCV00710.1"/>
    </source>
</evidence>
<proteinExistence type="inferred from homology"/>
<feature type="transmembrane region" description="Helical" evidence="7">
    <location>
        <begin position="353"/>
        <end position="377"/>
    </location>
</feature>
<dbReference type="Pfam" id="PF06808">
    <property type="entry name" value="DctM"/>
    <property type="match status" value="1"/>
</dbReference>
<evidence type="ECO:0000313" key="10">
    <source>
        <dbReference type="Proteomes" id="UP000294692"/>
    </source>
</evidence>
<feature type="transmembrane region" description="Helical" evidence="7">
    <location>
        <begin position="99"/>
        <end position="120"/>
    </location>
</feature>
<feature type="transmembrane region" description="Helical" evidence="7">
    <location>
        <begin position="132"/>
        <end position="162"/>
    </location>
</feature>
<evidence type="ECO:0000256" key="4">
    <source>
        <dbReference type="ARBA" id="ARBA00022692"/>
    </source>
</evidence>
<keyword evidence="6 7" id="KW-0472">Membrane</keyword>
<dbReference type="InterPro" id="IPR010656">
    <property type="entry name" value="DctM"/>
</dbReference>
<protein>
    <recommendedName>
        <fullName evidence="7">TRAP transporter large permease protein</fullName>
    </recommendedName>
</protein>
<dbReference type="PANTHER" id="PTHR33362:SF2">
    <property type="entry name" value="TRAP TRANSPORTER LARGE PERMEASE PROTEIN"/>
    <property type="match status" value="1"/>
</dbReference>
<feature type="transmembrane region" description="Helical" evidence="7">
    <location>
        <begin position="210"/>
        <end position="231"/>
    </location>
</feature>
<sequence>MIPFSFGLLLMLGLPIALVLAMTALLYIYISGNTVLYLSFPQQFFAAIENYGLLAIPLFMLVGELMNEGGITRRLVALASVFIGHIRGGLAYINILANMFLASIVGSANAQVAVMSQVMVPEMERQGYQRGFATATTCAGALLAPIIPPSMLFVIFGVLAQISIGDMFIAGIIPGVLMAAGFILVIALLGWRYHYPPGIRLSRQQKLRNILAAIPSLLVPAVMIVGILGGLTTPTEAAALGALAATLVGKFAHKEMHFDRLGGMLMRVGINTGVVLSLVAAAGVFGWVIVFEKVPQQLASVLQGITADPFVFMLLVTVLLLVVGTVLDGIAALILLAPILLPVAIEVYDISPYHFGVVMCINLTVGLLTPPVGAALYVAARVTGARPAEIIRPLLPFLGITILLMILLSWQPFLVTALIS</sequence>
<evidence type="ECO:0000256" key="3">
    <source>
        <dbReference type="ARBA" id="ARBA00022519"/>
    </source>
</evidence>
<evidence type="ECO:0000256" key="5">
    <source>
        <dbReference type="ARBA" id="ARBA00022989"/>
    </source>
</evidence>
<dbReference type="AlphaFoldDB" id="A0A4V2VS23"/>
<feature type="transmembrane region" description="Helical" evidence="7">
    <location>
        <begin position="310"/>
        <end position="341"/>
    </location>
</feature>
<dbReference type="NCBIfam" id="TIGR00786">
    <property type="entry name" value="dctM"/>
    <property type="match status" value="1"/>
</dbReference>
<feature type="domain" description="TRAP C4-dicarboxylate transport system permease DctM subunit" evidence="8">
    <location>
        <begin position="6"/>
        <end position="412"/>
    </location>
</feature>
<evidence type="ECO:0000256" key="1">
    <source>
        <dbReference type="ARBA" id="ARBA00004429"/>
    </source>
</evidence>
<dbReference type="Proteomes" id="UP000294692">
    <property type="component" value="Unassembled WGS sequence"/>
</dbReference>
<dbReference type="EMBL" id="SMBX01000003">
    <property type="protein sequence ID" value="TCV00710.1"/>
    <property type="molecule type" value="Genomic_DNA"/>
</dbReference>
<feature type="transmembrane region" description="Helical" evidence="7">
    <location>
        <begin position="265"/>
        <end position="290"/>
    </location>
</feature>
<dbReference type="RefSeq" id="WP_132475549.1">
    <property type="nucleotide sequence ID" value="NZ_JBHRVM010000001.1"/>
</dbReference>
<dbReference type="GO" id="GO:0022857">
    <property type="term" value="F:transmembrane transporter activity"/>
    <property type="evidence" value="ECO:0007669"/>
    <property type="project" value="UniProtKB-UniRule"/>
</dbReference>
<dbReference type="InterPro" id="IPR004681">
    <property type="entry name" value="TRAP_DctM"/>
</dbReference>
<comment type="similarity">
    <text evidence="7">Belongs to the TRAP transporter large permease family.</text>
</comment>
<feature type="transmembrane region" description="Helical" evidence="7">
    <location>
        <begin position="42"/>
        <end position="63"/>
    </location>
</feature>
<keyword evidence="10" id="KW-1185">Reference proteome</keyword>
<dbReference type="GO" id="GO:0005886">
    <property type="term" value="C:plasma membrane"/>
    <property type="evidence" value="ECO:0007669"/>
    <property type="project" value="UniProtKB-SubCell"/>
</dbReference>
<reference evidence="9 10" key="1">
    <citation type="submission" date="2019-03" db="EMBL/GenBank/DDBJ databases">
        <title>Genomic Encyclopedia of Type Strains, Phase IV (KMG-IV): sequencing the most valuable type-strain genomes for metagenomic binning, comparative biology and taxonomic classification.</title>
        <authorList>
            <person name="Goeker M."/>
        </authorList>
    </citation>
    <scope>NUCLEOTIDE SEQUENCE [LARGE SCALE GENOMIC DNA]</scope>
    <source>
        <strain evidence="9 10">DSM 100048</strain>
    </source>
</reference>
<dbReference type="PANTHER" id="PTHR33362">
    <property type="entry name" value="SIALIC ACID TRAP TRANSPORTER PERMEASE PROTEIN SIAT-RELATED"/>
    <property type="match status" value="1"/>
</dbReference>
<feature type="transmembrane region" description="Helical" evidence="7">
    <location>
        <begin position="168"/>
        <end position="189"/>
    </location>
</feature>
<keyword evidence="3 7" id="KW-0997">Cell inner membrane</keyword>
<feature type="transmembrane region" description="Helical" evidence="7">
    <location>
        <begin position="397"/>
        <end position="419"/>
    </location>
</feature>
<keyword evidence="5 7" id="KW-1133">Transmembrane helix</keyword>
<accession>A0A4V2VS23</accession>
<organism evidence="9 10">
    <name type="scientific">Paracandidimonas soli</name>
    <dbReference type="NCBI Taxonomy" id="1917182"/>
    <lineage>
        <taxon>Bacteria</taxon>
        <taxon>Pseudomonadati</taxon>
        <taxon>Pseudomonadota</taxon>
        <taxon>Betaproteobacteria</taxon>
        <taxon>Burkholderiales</taxon>
        <taxon>Alcaligenaceae</taxon>
        <taxon>Paracandidimonas</taxon>
    </lineage>
</organism>
<keyword evidence="2" id="KW-1003">Cell membrane</keyword>
<keyword evidence="7" id="KW-0813">Transport</keyword>
<comment type="subcellular location">
    <subcellularLocation>
        <location evidence="1 7">Cell inner membrane</location>
        <topology evidence="1 7">Multi-pass membrane protein</topology>
    </subcellularLocation>
</comment>
<dbReference type="OrthoDB" id="9777699at2"/>
<evidence type="ECO:0000256" key="2">
    <source>
        <dbReference type="ARBA" id="ARBA00022475"/>
    </source>
</evidence>
<feature type="transmembrane region" description="Helical" evidence="7">
    <location>
        <begin position="75"/>
        <end position="93"/>
    </location>
</feature>
<comment type="caution">
    <text evidence="9">The sequence shown here is derived from an EMBL/GenBank/DDBJ whole genome shotgun (WGS) entry which is preliminary data.</text>
</comment>
<comment type="subunit">
    <text evidence="7">The complex comprises the extracytoplasmic solute receptor protein and the two transmembrane proteins.</text>
</comment>
<keyword evidence="4 7" id="KW-0812">Transmembrane</keyword>
<evidence type="ECO:0000259" key="8">
    <source>
        <dbReference type="Pfam" id="PF06808"/>
    </source>
</evidence>
<name>A0A4V2VS23_9BURK</name>